<evidence type="ECO:0008006" key="3">
    <source>
        <dbReference type="Google" id="ProtNLM"/>
    </source>
</evidence>
<name>A0AAV3QI55_LITER</name>
<protein>
    <recommendedName>
        <fullName evidence="3">Reverse transcriptase domain-containing protein</fullName>
    </recommendedName>
</protein>
<comment type="caution">
    <text evidence="1">The sequence shown here is derived from an EMBL/GenBank/DDBJ whole genome shotgun (WGS) entry which is preliminary data.</text>
</comment>
<proteinExistence type="predicted"/>
<dbReference type="AlphaFoldDB" id="A0AAV3QI55"/>
<keyword evidence="2" id="KW-1185">Reference proteome</keyword>
<dbReference type="Gene3D" id="3.60.10.10">
    <property type="entry name" value="Endonuclease/exonuclease/phosphatase"/>
    <property type="match status" value="1"/>
</dbReference>
<sequence>MFGVTILQNHRQHVHLQVVHNLTLKTSFLTVVYASCIVAEHRNLWADIRSHAQSSTSWIVMGDFNALITGDERIGDNTPEPVSMAKFNQCLIDYHCPLLVDFWMTEGAPRGSFCFHNMFDFRMTEGAPRGSFCFHNMWLKSDTLFNVVEKSWSVPLFGDLFFVLTTKLRAFNICLKKWNREVVGNVFTMVESAEGKVIIWQGIFETSGLAVDRENLGKAKVEHLRYLAMDEDYWKQKSGVKVVFAGLKRVKTLIDGYWGNVLLKLDMTKAFDMLSWDFLKLVLRKFGFTDAWIDRIMSFHTTHSRIWKRLVAIRETAEEHLHWQLGCATCNIWIGGWTFSGSTGGDPPTPCCFWCRRCSDVEAL</sequence>
<accession>A0AAV3QI55</accession>
<evidence type="ECO:0000313" key="1">
    <source>
        <dbReference type="EMBL" id="GAA0162931.1"/>
    </source>
</evidence>
<evidence type="ECO:0000313" key="2">
    <source>
        <dbReference type="Proteomes" id="UP001454036"/>
    </source>
</evidence>
<dbReference type="Proteomes" id="UP001454036">
    <property type="component" value="Unassembled WGS sequence"/>
</dbReference>
<dbReference type="EMBL" id="BAABME010004601">
    <property type="protein sequence ID" value="GAA0162931.1"/>
    <property type="molecule type" value="Genomic_DNA"/>
</dbReference>
<gene>
    <name evidence="1" type="ORF">LIER_18921</name>
</gene>
<organism evidence="1 2">
    <name type="scientific">Lithospermum erythrorhizon</name>
    <name type="common">Purple gromwell</name>
    <name type="synonym">Lithospermum officinale var. erythrorhizon</name>
    <dbReference type="NCBI Taxonomy" id="34254"/>
    <lineage>
        <taxon>Eukaryota</taxon>
        <taxon>Viridiplantae</taxon>
        <taxon>Streptophyta</taxon>
        <taxon>Embryophyta</taxon>
        <taxon>Tracheophyta</taxon>
        <taxon>Spermatophyta</taxon>
        <taxon>Magnoliopsida</taxon>
        <taxon>eudicotyledons</taxon>
        <taxon>Gunneridae</taxon>
        <taxon>Pentapetalae</taxon>
        <taxon>asterids</taxon>
        <taxon>lamiids</taxon>
        <taxon>Boraginales</taxon>
        <taxon>Boraginaceae</taxon>
        <taxon>Boraginoideae</taxon>
        <taxon>Lithospermeae</taxon>
        <taxon>Lithospermum</taxon>
    </lineage>
</organism>
<reference evidence="1 2" key="1">
    <citation type="submission" date="2024-01" db="EMBL/GenBank/DDBJ databases">
        <title>The complete chloroplast genome sequence of Lithospermum erythrorhizon: insights into the phylogenetic relationship among Boraginaceae species and the maternal lineages of purple gromwells.</title>
        <authorList>
            <person name="Okada T."/>
            <person name="Watanabe K."/>
        </authorList>
    </citation>
    <scope>NUCLEOTIDE SEQUENCE [LARGE SCALE GENOMIC DNA]</scope>
</reference>
<dbReference type="InterPro" id="IPR036691">
    <property type="entry name" value="Endo/exonu/phosph_ase_sf"/>
</dbReference>